<dbReference type="GO" id="GO:0005737">
    <property type="term" value="C:cytoplasm"/>
    <property type="evidence" value="ECO:0007669"/>
    <property type="project" value="TreeGrafter"/>
</dbReference>
<evidence type="ECO:0008006" key="2">
    <source>
        <dbReference type="Google" id="ProtNLM"/>
    </source>
</evidence>
<reference evidence="1" key="1">
    <citation type="submission" date="2015-11" db="EMBL/GenBank/DDBJ databases">
        <title>De novo transcriptome assembly of four potential Pierce s Disease insect vectors from Arizona vineyards.</title>
        <authorList>
            <person name="Tassone E.E."/>
        </authorList>
    </citation>
    <scope>NUCLEOTIDE SEQUENCE</scope>
</reference>
<proteinExistence type="predicted"/>
<dbReference type="Pfam" id="PF08568">
    <property type="entry name" value="Kinetochor_Ybp2"/>
    <property type="match status" value="1"/>
</dbReference>
<evidence type="ECO:0000313" key="1">
    <source>
        <dbReference type="EMBL" id="JAS39863.1"/>
    </source>
</evidence>
<dbReference type="EMBL" id="GECZ01029906">
    <property type="protein sequence ID" value="JAS39863.1"/>
    <property type="molecule type" value="Transcribed_RNA"/>
</dbReference>
<dbReference type="AlphaFoldDB" id="A0A1B6EPX1"/>
<sequence length="571" mass="65724">MAVEVDLVDHLSDLLARSDTKGVKAFISEDTFERVLKERANDVIPIASYYISEAAMQDNPAVFRYSKKVLQKCAEIGNAKECLMEYLAQVESLDVIKFKIFLNPIQTTVLRIPNRKSPLMQCVFNMVYTFINSLPLPKFQNLDERSKLLLDCDDNVQRISDVYCLIVRFYEPFVNEISENPNKDKRVRMVLLQALLQLLGNPIIHVDLEYNVRSSSKLSVLASKIVAFILKLQSDPLAFLALVENNELVSTDEERILIKEFSSNEIKFSHLSLSSFFYLIFCENMCESFPHVYNKFYVYQNCLELAKILLQYKETLVLHKGLLLIKAMVEMVETGSVKFSYLNSGTHKEIIELLSNIAVYHEIKENRKLSAELIKKHFYTFEPKGQFYILLNVSKSVQHPNLVGFFITLLTDSVRNTFTNKELEVYFTGKRLFDLLCIFCLLSKGAETDLIENKDQILSALNLVIFLTRRDRDNSTGVWNYVTDILKNFLDPLREAIDLSRAHYKLQLESLDDPLKTEDGAELSVRVGNQVLEQMSKEDKQTVINSGLTAFDLMEHLLCRANECIEDRPQL</sequence>
<protein>
    <recommendedName>
        <fullName evidence="2">Glomulin</fullName>
    </recommendedName>
</protein>
<organism evidence="1">
    <name type="scientific">Cuerna arida</name>
    <dbReference type="NCBI Taxonomy" id="1464854"/>
    <lineage>
        <taxon>Eukaryota</taxon>
        <taxon>Metazoa</taxon>
        <taxon>Ecdysozoa</taxon>
        <taxon>Arthropoda</taxon>
        <taxon>Hexapoda</taxon>
        <taxon>Insecta</taxon>
        <taxon>Pterygota</taxon>
        <taxon>Neoptera</taxon>
        <taxon>Paraneoptera</taxon>
        <taxon>Hemiptera</taxon>
        <taxon>Auchenorrhyncha</taxon>
        <taxon>Membracoidea</taxon>
        <taxon>Cicadellidae</taxon>
        <taxon>Cicadellinae</taxon>
        <taxon>Proconiini</taxon>
        <taxon>Cuerna</taxon>
    </lineage>
</organism>
<dbReference type="GO" id="GO:0055105">
    <property type="term" value="F:ubiquitin-protein transferase inhibitor activity"/>
    <property type="evidence" value="ECO:0007669"/>
    <property type="project" value="TreeGrafter"/>
</dbReference>
<dbReference type="PANTHER" id="PTHR15430:SF1">
    <property type="entry name" value="GLOMULIN"/>
    <property type="match status" value="1"/>
</dbReference>
<name>A0A1B6EPX1_9HEMI</name>
<accession>A0A1B6EPX1</accession>
<dbReference type="InterPro" id="IPR019516">
    <property type="entry name" value="Glomulin/ALF4"/>
</dbReference>
<dbReference type="PANTHER" id="PTHR15430">
    <property type="entry name" value="GLOMULIN"/>
    <property type="match status" value="1"/>
</dbReference>
<dbReference type="InterPro" id="IPR013877">
    <property type="entry name" value="YAP-bd/ALF4/Glomulin"/>
</dbReference>
<gene>
    <name evidence="1" type="ORF">g.17467</name>
</gene>